<dbReference type="Proteomes" id="UP000824219">
    <property type="component" value="Linkage Group LG01"/>
</dbReference>
<protein>
    <submittedName>
        <fullName evidence="1">Uncharacterized protein</fullName>
    </submittedName>
</protein>
<evidence type="ECO:0000313" key="2">
    <source>
        <dbReference type="Proteomes" id="UP000824219"/>
    </source>
</evidence>
<dbReference type="AlphaFoldDB" id="A0A9D3STF8"/>
<evidence type="ECO:0000313" key="1">
    <source>
        <dbReference type="EMBL" id="KAG7336082.1"/>
    </source>
</evidence>
<comment type="caution">
    <text evidence="1">The sequence shown here is derived from an EMBL/GenBank/DDBJ whole genome shotgun (WGS) entry which is preliminary data.</text>
</comment>
<reference evidence="1 2" key="1">
    <citation type="submission" date="2021-06" db="EMBL/GenBank/DDBJ databases">
        <title>Chromosome-level genome assembly of the red-tail catfish (Hemibagrus wyckioides).</title>
        <authorList>
            <person name="Shao F."/>
        </authorList>
    </citation>
    <scope>NUCLEOTIDE SEQUENCE [LARGE SCALE GENOMIC DNA]</scope>
    <source>
        <strain evidence="1">EC202008001</strain>
        <tissue evidence="1">Blood</tissue>
    </source>
</reference>
<sequence length="66" mass="7204">MTDALTWLGMVMETLQSLEKSFIPSASHRTGLLWDMGAVATGVSLSQWGHVDETDPDLVHKTSGFI</sequence>
<proteinExistence type="predicted"/>
<keyword evidence="2" id="KW-1185">Reference proteome</keyword>
<organism evidence="1 2">
    <name type="scientific">Hemibagrus wyckioides</name>
    <dbReference type="NCBI Taxonomy" id="337641"/>
    <lineage>
        <taxon>Eukaryota</taxon>
        <taxon>Metazoa</taxon>
        <taxon>Chordata</taxon>
        <taxon>Craniata</taxon>
        <taxon>Vertebrata</taxon>
        <taxon>Euteleostomi</taxon>
        <taxon>Actinopterygii</taxon>
        <taxon>Neopterygii</taxon>
        <taxon>Teleostei</taxon>
        <taxon>Ostariophysi</taxon>
        <taxon>Siluriformes</taxon>
        <taxon>Bagridae</taxon>
        <taxon>Hemibagrus</taxon>
    </lineage>
</organism>
<name>A0A9D3STF8_9TELE</name>
<gene>
    <name evidence="1" type="ORF">KOW79_000775</name>
</gene>
<dbReference type="EMBL" id="JAHKSW010000001">
    <property type="protein sequence ID" value="KAG7336082.1"/>
    <property type="molecule type" value="Genomic_DNA"/>
</dbReference>
<accession>A0A9D3STF8</accession>